<proteinExistence type="inferred from homology"/>
<organism evidence="14 15">
    <name type="scientific">Salmonirosea aquatica</name>
    <dbReference type="NCBI Taxonomy" id="2654236"/>
    <lineage>
        <taxon>Bacteria</taxon>
        <taxon>Pseudomonadati</taxon>
        <taxon>Bacteroidota</taxon>
        <taxon>Cytophagia</taxon>
        <taxon>Cytophagales</taxon>
        <taxon>Spirosomataceae</taxon>
        <taxon>Salmonirosea</taxon>
    </lineage>
</organism>
<keyword evidence="15" id="KW-1185">Reference proteome</keyword>
<dbReference type="AlphaFoldDB" id="A0A7C9BUQ1"/>
<dbReference type="EMBL" id="WHLY01000002">
    <property type="protein sequence ID" value="MPR36359.1"/>
    <property type="molecule type" value="Genomic_DNA"/>
</dbReference>
<keyword evidence="6 10" id="KW-0547">Nucleotide-binding</keyword>
<comment type="cofactor">
    <cofactor evidence="1 10">
        <name>Mg(2+)</name>
        <dbReference type="ChEBI" id="CHEBI:18420"/>
    </cofactor>
</comment>
<dbReference type="Pfam" id="PF01715">
    <property type="entry name" value="IPPT"/>
    <property type="match status" value="1"/>
</dbReference>
<comment type="caution">
    <text evidence="14">The sequence shown here is derived from an EMBL/GenBank/DDBJ whole genome shotgun (WGS) entry which is preliminary data.</text>
</comment>
<evidence type="ECO:0000256" key="4">
    <source>
        <dbReference type="ARBA" id="ARBA00022679"/>
    </source>
</evidence>
<feature type="site" description="Interaction with substrate tRNA" evidence="10">
    <location>
        <position position="123"/>
    </location>
</feature>
<gene>
    <name evidence="10 14" type="primary">miaA</name>
    <name evidence="14" type="ORF">GBK04_24205</name>
</gene>
<comment type="subunit">
    <text evidence="10">Monomer.</text>
</comment>
<comment type="caution">
    <text evidence="10">Lacks conserved residue(s) required for the propagation of feature annotation.</text>
</comment>
<evidence type="ECO:0000256" key="13">
    <source>
        <dbReference type="RuleBase" id="RU003785"/>
    </source>
</evidence>
<keyword evidence="4 10" id="KW-0808">Transferase</keyword>
<evidence type="ECO:0000256" key="2">
    <source>
        <dbReference type="ARBA" id="ARBA00003213"/>
    </source>
</evidence>
<name>A0A7C9BUQ1_9BACT</name>
<accession>A0A7C9BUQ1</accession>
<evidence type="ECO:0000256" key="3">
    <source>
        <dbReference type="ARBA" id="ARBA00005842"/>
    </source>
</evidence>
<evidence type="ECO:0000256" key="5">
    <source>
        <dbReference type="ARBA" id="ARBA00022694"/>
    </source>
</evidence>
<dbReference type="RefSeq" id="WP_152764188.1">
    <property type="nucleotide sequence ID" value="NZ_WHLY01000002.1"/>
</dbReference>
<feature type="region of interest" description="Interaction with substrate tRNA" evidence="10">
    <location>
        <begin position="31"/>
        <end position="34"/>
    </location>
</feature>
<keyword evidence="8 10" id="KW-0460">Magnesium</keyword>
<keyword evidence="7 10" id="KW-0067">ATP-binding</keyword>
<protein>
    <recommendedName>
        <fullName evidence="10">tRNA dimethylallyltransferase</fullName>
        <ecNumber evidence="10">2.5.1.75</ecNumber>
    </recommendedName>
    <alternativeName>
        <fullName evidence="10">Dimethylallyl diphosphate:tRNA dimethylallyltransferase</fullName>
        <shortName evidence="10">DMAPP:tRNA dimethylallyltransferase</shortName>
        <shortName evidence="10">DMATase</shortName>
    </alternativeName>
    <alternativeName>
        <fullName evidence="10">Isopentenyl-diphosphate:tRNA isopentenyltransferase</fullName>
        <shortName evidence="10">IPP transferase</shortName>
        <shortName evidence="10">IPPT</shortName>
        <shortName evidence="10">IPTase</shortName>
    </alternativeName>
</protein>
<evidence type="ECO:0000313" key="15">
    <source>
        <dbReference type="Proteomes" id="UP000479293"/>
    </source>
</evidence>
<comment type="function">
    <text evidence="2 10 12">Catalyzes the transfer of a dimethylallyl group onto the adenine at position 37 in tRNAs that read codons beginning with uridine, leading to the formation of N6-(dimethylallyl)adenosine (i(6)A).</text>
</comment>
<dbReference type="GO" id="GO:0005524">
    <property type="term" value="F:ATP binding"/>
    <property type="evidence" value="ECO:0007669"/>
    <property type="project" value="UniProtKB-UniRule"/>
</dbReference>
<dbReference type="PANTHER" id="PTHR11088:SF60">
    <property type="entry name" value="TRNA DIMETHYLALLYLTRANSFERASE"/>
    <property type="match status" value="1"/>
</dbReference>
<evidence type="ECO:0000256" key="6">
    <source>
        <dbReference type="ARBA" id="ARBA00022741"/>
    </source>
</evidence>
<dbReference type="NCBIfam" id="TIGR00174">
    <property type="entry name" value="miaA"/>
    <property type="match status" value="1"/>
</dbReference>
<evidence type="ECO:0000256" key="12">
    <source>
        <dbReference type="RuleBase" id="RU003784"/>
    </source>
</evidence>
<comment type="similarity">
    <text evidence="3 10 13">Belongs to the IPP transferase family.</text>
</comment>
<comment type="catalytic activity">
    <reaction evidence="9 10 11">
        <text>adenosine(37) in tRNA + dimethylallyl diphosphate = N(6)-dimethylallyladenosine(37) in tRNA + diphosphate</text>
        <dbReference type="Rhea" id="RHEA:26482"/>
        <dbReference type="Rhea" id="RHEA-COMP:10162"/>
        <dbReference type="Rhea" id="RHEA-COMP:10375"/>
        <dbReference type="ChEBI" id="CHEBI:33019"/>
        <dbReference type="ChEBI" id="CHEBI:57623"/>
        <dbReference type="ChEBI" id="CHEBI:74411"/>
        <dbReference type="ChEBI" id="CHEBI:74415"/>
        <dbReference type="EC" id="2.5.1.75"/>
    </reaction>
</comment>
<evidence type="ECO:0000256" key="8">
    <source>
        <dbReference type="ARBA" id="ARBA00022842"/>
    </source>
</evidence>
<sequence>MIIILGPTASGKTRLAAQLAHRVDGEIISADSRQVYRGMTIGTGKDLQEYVVNGTTIPYHLIDIQDAGEKYHVHQFRQDVFQLLPEIRKRGKVPLLCGGTGLYIQALLQGHQFTEIPINEPLREELEALSHDELLVIFHEVPSAYSGLADTSTRKRTIRAIEIATYLCANPDYAFPEIAVPDFQVFGLNPPVEIRRQRISRRLHERLQNGLVDEVQGLLNRGILPEILIYYGLEYKFVTQYLFGELPYDTMVQRLETEIHRFAKRQMTYFRKMERDGIVIHWLDSHATTEQWVEAIVSHI</sequence>
<feature type="site" description="Interaction with substrate tRNA" evidence="10">
    <location>
        <position position="100"/>
    </location>
</feature>
<feature type="binding site" evidence="10">
    <location>
        <begin position="8"/>
        <end position="13"/>
    </location>
    <ligand>
        <name>substrate</name>
    </ligand>
</feature>
<dbReference type="InterPro" id="IPR027417">
    <property type="entry name" value="P-loop_NTPase"/>
</dbReference>
<dbReference type="SUPFAM" id="SSF52540">
    <property type="entry name" value="P-loop containing nucleoside triphosphate hydrolases"/>
    <property type="match status" value="2"/>
</dbReference>
<dbReference type="Gene3D" id="3.40.50.300">
    <property type="entry name" value="P-loop containing nucleotide triphosphate hydrolases"/>
    <property type="match status" value="1"/>
</dbReference>
<dbReference type="InterPro" id="IPR039657">
    <property type="entry name" value="Dimethylallyltransferase"/>
</dbReference>
<evidence type="ECO:0000313" key="14">
    <source>
        <dbReference type="EMBL" id="MPR36359.1"/>
    </source>
</evidence>
<evidence type="ECO:0000256" key="9">
    <source>
        <dbReference type="ARBA" id="ARBA00049563"/>
    </source>
</evidence>
<evidence type="ECO:0000256" key="1">
    <source>
        <dbReference type="ARBA" id="ARBA00001946"/>
    </source>
</evidence>
<dbReference type="GO" id="GO:0006400">
    <property type="term" value="P:tRNA modification"/>
    <property type="evidence" value="ECO:0007669"/>
    <property type="project" value="TreeGrafter"/>
</dbReference>
<evidence type="ECO:0000256" key="10">
    <source>
        <dbReference type="HAMAP-Rule" id="MF_00185"/>
    </source>
</evidence>
<dbReference type="Proteomes" id="UP000479293">
    <property type="component" value="Unassembled WGS sequence"/>
</dbReference>
<evidence type="ECO:0000256" key="11">
    <source>
        <dbReference type="RuleBase" id="RU003783"/>
    </source>
</evidence>
<dbReference type="InterPro" id="IPR018022">
    <property type="entry name" value="IPT"/>
</dbReference>
<evidence type="ECO:0000256" key="7">
    <source>
        <dbReference type="ARBA" id="ARBA00022840"/>
    </source>
</evidence>
<dbReference type="HAMAP" id="MF_00185">
    <property type="entry name" value="IPP_trans"/>
    <property type="match status" value="1"/>
</dbReference>
<dbReference type="EC" id="2.5.1.75" evidence="10"/>
<dbReference type="GO" id="GO:0052381">
    <property type="term" value="F:tRNA dimethylallyltransferase activity"/>
    <property type="evidence" value="ECO:0007669"/>
    <property type="project" value="UniProtKB-UniRule"/>
</dbReference>
<dbReference type="Gene3D" id="1.10.287.890">
    <property type="entry name" value="Crystal structure of tRNA isopentenylpyrophosphate transferase (bh2366) domain"/>
    <property type="match status" value="1"/>
</dbReference>
<feature type="binding site" evidence="10">
    <location>
        <begin position="6"/>
        <end position="13"/>
    </location>
    <ligand>
        <name>ATP</name>
        <dbReference type="ChEBI" id="CHEBI:30616"/>
    </ligand>
</feature>
<dbReference type="PANTHER" id="PTHR11088">
    <property type="entry name" value="TRNA DIMETHYLALLYLTRANSFERASE"/>
    <property type="match status" value="1"/>
</dbReference>
<keyword evidence="5 10" id="KW-0819">tRNA processing</keyword>
<reference evidence="14 15" key="1">
    <citation type="submission" date="2019-10" db="EMBL/GenBank/DDBJ databases">
        <title>Draft Genome Sequence of Cytophagaceae sp. SJW1-29.</title>
        <authorList>
            <person name="Choi A."/>
        </authorList>
    </citation>
    <scope>NUCLEOTIDE SEQUENCE [LARGE SCALE GENOMIC DNA]</scope>
    <source>
        <strain evidence="14 15">SJW1-29</strain>
    </source>
</reference>